<dbReference type="RefSeq" id="WP_219475140.1">
    <property type="nucleotide sequence ID" value="NZ_BSCX01000004.1"/>
</dbReference>
<evidence type="ECO:0000313" key="3">
    <source>
        <dbReference type="Proteomes" id="UP000825369"/>
    </source>
</evidence>
<proteinExistence type="predicted"/>
<dbReference type="Proteomes" id="UP000825369">
    <property type="component" value="Chromosome"/>
</dbReference>
<accession>A0ABX8TRF4</accession>
<reference evidence="2 3" key="1">
    <citation type="journal article" date="2021" name="Mol. Plant">
        <title>Genomic insights into the fast growth of paulownias and the formation of Paulownia witches' broom.</title>
        <authorList>
            <person name="Cao Y."/>
            <person name="Sun G."/>
            <person name="Zhai X."/>
            <person name="Xu P."/>
            <person name="Ma L."/>
            <person name="Deng M."/>
            <person name="Zhao Z."/>
            <person name="Yang H."/>
            <person name="Dong Y."/>
            <person name="Shang Z."/>
            <person name="Lv Y."/>
            <person name="Yan L."/>
            <person name="Liu H."/>
            <person name="Cao X."/>
            <person name="Li B."/>
            <person name="Wang Z."/>
            <person name="Zhao X."/>
            <person name="Yu H."/>
            <person name="Wang F."/>
            <person name="Ma W."/>
            <person name="Huang J."/>
            <person name="Fan G."/>
        </authorList>
    </citation>
    <scope>NUCLEOTIDE SEQUENCE [LARGE SCALE GENOMIC DNA]</scope>
    <source>
        <strain evidence="2 3">Zhengzhou</strain>
    </source>
</reference>
<feature type="region of interest" description="Disordered" evidence="1">
    <location>
        <begin position="49"/>
        <end position="83"/>
    </location>
</feature>
<gene>
    <name evidence="2" type="ORF">HGD80_00830</name>
</gene>
<evidence type="ECO:0000313" key="2">
    <source>
        <dbReference type="EMBL" id="QYC31156.1"/>
    </source>
</evidence>
<keyword evidence="3" id="KW-1185">Reference proteome</keyword>
<organism evidence="2 3">
    <name type="scientific">Paulownia witches'-broom phytoplasma</name>
    <dbReference type="NCBI Taxonomy" id="39647"/>
    <lineage>
        <taxon>Bacteria</taxon>
        <taxon>Bacillati</taxon>
        <taxon>Mycoplasmatota</taxon>
        <taxon>Mollicutes</taxon>
        <taxon>Acholeplasmatales</taxon>
        <taxon>Acholeplasmataceae</taxon>
        <taxon>Candidatus Phytoplasma</taxon>
        <taxon>16SrI (Aster yellows group)</taxon>
    </lineage>
</organism>
<protein>
    <submittedName>
        <fullName evidence="2">Uncharacterized protein</fullName>
    </submittedName>
</protein>
<dbReference type="EMBL" id="CP066882">
    <property type="protein sequence ID" value="QYC31156.1"/>
    <property type="molecule type" value="Genomic_DNA"/>
</dbReference>
<evidence type="ECO:0000256" key="1">
    <source>
        <dbReference type="SAM" id="MobiDB-lite"/>
    </source>
</evidence>
<name>A0ABX8TRF4_9MOLU</name>
<sequence>MTLEHHYINFKSRHDEILSLLEALFPNVKKQTRTEKDILQLNNQNIESINQNQRAQNNKDCEISAEQTSVQQKNKPNNKNKKK</sequence>